<dbReference type="InterPro" id="IPR035418">
    <property type="entry name" value="AraC-bd_2"/>
</dbReference>
<keyword evidence="7" id="KW-1185">Reference proteome</keyword>
<dbReference type="PROSITE" id="PS00041">
    <property type="entry name" value="HTH_ARAC_FAMILY_1"/>
    <property type="match status" value="1"/>
</dbReference>
<dbReference type="PANTHER" id="PTHR46796:SF6">
    <property type="entry name" value="ARAC SUBFAMILY"/>
    <property type="match status" value="1"/>
</dbReference>
<dbReference type="AlphaFoldDB" id="A0A8J3XSH6"/>
<keyword evidence="3" id="KW-0804">Transcription</keyword>
<dbReference type="EMBL" id="BOOQ01000024">
    <property type="protein sequence ID" value="GII47313.1"/>
    <property type="molecule type" value="Genomic_DNA"/>
</dbReference>
<name>A0A8J3XSH6_9ACTN</name>
<dbReference type="PROSITE" id="PS01124">
    <property type="entry name" value="HTH_ARAC_FAMILY_2"/>
    <property type="match status" value="1"/>
</dbReference>
<sequence length="333" mass="36166">MYSWNTAAPIASVGAWGEAFTSLHGAGRISVPDPAAPWAGSLDWQRSATYALALCSGGQEVVRRDRRHIRSDPRGTYELLVPLAGTAWVEQGPSSAEIRRGSMVLCDIDRPLAFAHDADFLSIAFIMREQDVAARSLAVTRKPVTLDSSIGLGRVVRQVVATLQEEREQFSATTFDIACDRLLDLVCLAAEGGTDSAPSGQRARVEASIRRYVREHACDADLDGTRIARALGWSTRYIQQVLQASDTTSRDLIRRERLQLARSRLASRSWAATSISQIAHACGFGSHAAFTTAFRQQFGRTPTDVRNDALHPRRTSPSKAEPSTGSGEGDALG</sequence>
<dbReference type="InterPro" id="IPR020449">
    <property type="entry name" value="Tscrpt_reg_AraC-type_HTH"/>
</dbReference>
<gene>
    <name evidence="6" type="ORF">Psi02_37370</name>
</gene>
<dbReference type="InterPro" id="IPR018062">
    <property type="entry name" value="HTH_AraC-typ_CS"/>
</dbReference>
<protein>
    <recommendedName>
        <fullName evidence="5">HTH araC/xylS-type domain-containing protein</fullName>
    </recommendedName>
</protein>
<evidence type="ECO:0000313" key="7">
    <source>
        <dbReference type="Proteomes" id="UP000644610"/>
    </source>
</evidence>
<dbReference type="Pfam" id="PF12833">
    <property type="entry name" value="HTH_18"/>
    <property type="match status" value="1"/>
</dbReference>
<dbReference type="InterPro" id="IPR009057">
    <property type="entry name" value="Homeodomain-like_sf"/>
</dbReference>
<dbReference type="SUPFAM" id="SSF46689">
    <property type="entry name" value="Homeodomain-like"/>
    <property type="match status" value="1"/>
</dbReference>
<dbReference type="Pfam" id="PF14525">
    <property type="entry name" value="AraC_binding_2"/>
    <property type="match status" value="1"/>
</dbReference>
<dbReference type="SMART" id="SM00342">
    <property type="entry name" value="HTH_ARAC"/>
    <property type="match status" value="1"/>
</dbReference>
<accession>A0A8J3XSH6</accession>
<comment type="caution">
    <text evidence="6">The sequence shown here is derived from an EMBL/GenBank/DDBJ whole genome shotgun (WGS) entry which is preliminary data.</text>
</comment>
<evidence type="ECO:0000256" key="3">
    <source>
        <dbReference type="ARBA" id="ARBA00023163"/>
    </source>
</evidence>
<dbReference type="Gene3D" id="1.10.10.60">
    <property type="entry name" value="Homeodomain-like"/>
    <property type="match status" value="1"/>
</dbReference>
<evidence type="ECO:0000256" key="4">
    <source>
        <dbReference type="SAM" id="MobiDB-lite"/>
    </source>
</evidence>
<keyword evidence="2" id="KW-0238">DNA-binding</keyword>
<dbReference type="InterPro" id="IPR050204">
    <property type="entry name" value="AraC_XylS_family_regulators"/>
</dbReference>
<organism evidence="6 7">
    <name type="scientific">Planotetraspora silvatica</name>
    <dbReference type="NCBI Taxonomy" id="234614"/>
    <lineage>
        <taxon>Bacteria</taxon>
        <taxon>Bacillati</taxon>
        <taxon>Actinomycetota</taxon>
        <taxon>Actinomycetes</taxon>
        <taxon>Streptosporangiales</taxon>
        <taxon>Streptosporangiaceae</taxon>
        <taxon>Planotetraspora</taxon>
    </lineage>
</organism>
<feature type="domain" description="HTH araC/xylS-type" evidence="5">
    <location>
        <begin position="207"/>
        <end position="308"/>
    </location>
</feature>
<evidence type="ECO:0000313" key="6">
    <source>
        <dbReference type="EMBL" id="GII47313.1"/>
    </source>
</evidence>
<keyword evidence="1" id="KW-0805">Transcription regulation</keyword>
<dbReference type="InterPro" id="IPR018060">
    <property type="entry name" value="HTH_AraC"/>
</dbReference>
<dbReference type="Proteomes" id="UP000644610">
    <property type="component" value="Unassembled WGS sequence"/>
</dbReference>
<evidence type="ECO:0000259" key="5">
    <source>
        <dbReference type="PROSITE" id="PS01124"/>
    </source>
</evidence>
<dbReference type="PRINTS" id="PR00032">
    <property type="entry name" value="HTHARAC"/>
</dbReference>
<feature type="region of interest" description="Disordered" evidence="4">
    <location>
        <begin position="301"/>
        <end position="333"/>
    </location>
</feature>
<dbReference type="PANTHER" id="PTHR46796">
    <property type="entry name" value="HTH-TYPE TRANSCRIPTIONAL ACTIVATOR RHAS-RELATED"/>
    <property type="match status" value="1"/>
</dbReference>
<proteinExistence type="predicted"/>
<evidence type="ECO:0000256" key="2">
    <source>
        <dbReference type="ARBA" id="ARBA00023125"/>
    </source>
</evidence>
<feature type="compositionally biased region" description="Polar residues" evidence="4">
    <location>
        <begin position="315"/>
        <end position="325"/>
    </location>
</feature>
<dbReference type="RefSeq" id="WP_203975708.1">
    <property type="nucleotide sequence ID" value="NZ_BAAAKY010000014.1"/>
</dbReference>
<dbReference type="GO" id="GO:0043565">
    <property type="term" value="F:sequence-specific DNA binding"/>
    <property type="evidence" value="ECO:0007669"/>
    <property type="project" value="InterPro"/>
</dbReference>
<dbReference type="GO" id="GO:0003700">
    <property type="term" value="F:DNA-binding transcription factor activity"/>
    <property type="evidence" value="ECO:0007669"/>
    <property type="project" value="InterPro"/>
</dbReference>
<evidence type="ECO:0000256" key="1">
    <source>
        <dbReference type="ARBA" id="ARBA00023015"/>
    </source>
</evidence>
<reference evidence="6" key="1">
    <citation type="submission" date="2021-01" db="EMBL/GenBank/DDBJ databases">
        <title>Whole genome shotgun sequence of Planotetraspora silvatica NBRC 100141.</title>
        <authorList>
            <person name="Komaki H."/>
            <person name="Tamura T."/>
        </authorList>
    </citation>
    <scope>NUCLEOTIDE SEQUENCE</scope>
    <source>
        <strain evidence="6">NBRC 100141</strain>
    </source>
</reference>